<evidence type="ECO:0000256" key="1">
    <source>
        <dbReference type="SAM" id="SignalP"/>
    </source>
</evidence>
<dbReference type="RefSeq" id="WP_073270561.1">
    <property type="nucleotide sequence ID" value="NZ_FQVA01000001.1"/>
</dbReference>
<reference evidence="3" key="1">
    <citation type="submission" date="2016-11" db="EMBL/GenBank/DDBJ databases">
        <authorList>
            <person name="Varghese N."/>
            <person name="Submissions S."/>
        </authorList>
    </citation>
    <scope>NUCLEOTIDE SEQUENCE [LARGE SCALE GENOMIC DNA]</scope>
    <source>
        <strain evidence="3">CGMCC 1.7063</strain>
    </source>
</reference>
<feature type="chain" id="PRO_5013110003" evidence="1">
    <location>
        <begin position="18"/>
        <end position="149"/>
    </location>
</feature>
<proteinExistence type="predicted"/>
<dbReference type="OrthoDB" id="9934595at2"/>
<evidence type="ECO:0000313" key="3">
    <source>
        <dbReference type="Proteomes" id="UP000184170"/>
    </source>
</evidence>
<name>A0A1M4UKV7_9GAMM</name>
<dbReference type="Proteomes" id="UP000184170">
    <property type="component" value="Unassembled WGS sequence"/>
</dbReference>
<organism evidence="2 3">
    <name type="scientific">Microbulbifer donghaiensis</name>
    <dbReference type="NCBI Taxonomy" id="494016"/>
    <lineage>
        <taxon>Bacteria</taxon>
        <taxon>Pseudomonadati</taxon>
        <taxon>Pseudomonadota</taxon>
        <taxon>Gammaproteobacteria</taxon>
        <taxon>Cellvibrionales</taxon>
        <taxon>Microbulbiferaceae</taxon>
        <taxon>Microbulbifer</taxon>
    </lineage>
</organism>
<accession>A0A1M4UKV7</accession>
<dbReference type="EMBL" id="FQVA01000001">
    <property type="protein sequence ID" value="SHE57411.1"/>
    <property type="molecule type" value="Genomic_DNA"/>
</dbReference>
<sequence>MRTPLLMFALLPLAAIAGVIAEGKSSLTPHESIEAGWRMFTIDTSAEACASAGKPVRFEIEPKVVTLHPGESWHPDKLVVRAYDANNRFVASVPLVISISGSSDVVDVRGSESIVRALRPGQQTITISNYCDHGLKHVAELRVLDERVQ</sequence>
<dbReference type="AlphaFoldDB" id="A0A1M4UKV7"/>
<protein>
    <submittedName>
        <fullName evidence="2">Uncharacterized protein</fullName>
    </submittedName>
</protein>
<dbReference type="STRING" id="494016.SAMN04487965_0194"/>
<keyword evidence="1" id="KW-0732">Signal</keyword>
<keyword evidence="3" id="KW-1185">Reference proteome</keyword>
<evidence type="ECO:0000313" key="2">
    <source>
        <dbReference type="EMBL" id="SHE57411.1"/>
    </source>
</evidence>
<gene>
    <name evidence="2" type="ORF">SAMN04487965_0194</name>
</gene>
<feature type="signal peptide" evidence="1">
    <location>
        <begin position="1"/>
        <end position="17"/>
    </location>
</feature>